<dbReference type="PIR" id="JE0150">
    <property type="entry name" value="JE0150"/>
</dbReference>
<evidence type="ECO:0000256" key="5">
    <source>
        <dbReference type="ARBA" id="ARBA00023018"/>
    </source>
</evidence>
<evidence type="ECO:0000256" key="10">
    <source>
        <dbReference type="PIRSR" id="PIRSR600997-1"/>
    </source>
</evidence>
<evidence type="ECO:0000256" key="8">
    <source>
        <dbReference type="ARBA" id="ARBA00034103"/>
    </source>
</evidence>
<evidence type="ECO:0000256" key="3">
    <source>
        <dbReference type="ARBA" id="ARBA00022801"/>
    </source>
</evidence>
<dbReference type="PROSITE" id="PS00122">
    <property type="entry name" value="CARBOXYLESTERASE_B_1"/>
    <property type="match status" value="1"/>
</dbReference>
<dbReference type="SUPFAM" id="SSF53474">
    <property type="entry name" value="alpha/beta-Hydrolases"/>
    <property type="match status" value="1"/>
</dbReference>
<keyword evidence="4" id="KW-0531">Neurotransmitter degradation</keyword>
<keyword evidence="5" id="KW-0770">Synapse</keyword>
<feature type="active site" description="Acyl-ester intermediate" evidence="10">
    <location>
        <position position="315"/>
    </location>
</feature>
<dbReference type="GO" id="GO:0005615">
    <property type="term" value="C:extracellular space"/>
    <property type="evidence" value="ECO:0007669"/>
    <property type="project" value="TreeGrafter"/>
</dbReference>
<keyword evidence="3 11" id="KW-0378">Hydrolase</keyword>
<accession>Q8MXC6</accession>
<feature type="region of interest" description="Disordered" evidence="12">
    <location>
        <begin position="1"/>
        <end position="25"/>
    </location>
</feature>
<dbReference type="VEuPathDB" id="VectorBase:MDOMA2_016316"/>
<dbReference type="GO" id="GO:0043083">
    <property type="term" value="C:synaptic cleft"/>
    <property type="evidence" value="ECO:0007669"/>
    <property type="project" value="GOC"/>
</dbReference>
<evidence type="ECO:0000256" key="7">
    <source>
        <dbReference type="ARBA" id="ARBA00023180"/>
    </source>
</evidence>
<reference evidence="14" key="2">
    <citation type="journal article" date="2002" name="J. Econ. Entomol.">
        <title>Linkage analysis of an acetylcholinesterase gene in the house fly Musca domestica (Diptera: Muscidae).</title>
        <authorList>
            <person name="Kozaki O."/>
            <person name="Shono T."/>
            <person name="Tomita T."/>
            <person name="Taylor D."/>
            <person name="Kono Y."/>
        </authorList>
    </citation>
    <scope>NUCLEOTIDE SEQUENCE</scope>
    <source>
        <strain evidence="14">LPR</strain>
    </source>
</reference>
<sequence>MARSVRTPISSSSSSSSRSSWSPPSSSSFYSLLSSFKASLTRPSSSSSVAHHLAARNNDICRGLFATLVILLRMSALTSAMTDHLTVQTTSGPVRGRSVTVQGRDVHVFTGIPYAKPPVDDLRFRKPVPAEPWHGVLDATRLPATCVQERYEYFPGFSGEEMWNPNTNVSEDCLFMNIWAPAKARLRHGRGTNGGEHSSKTDQDHLIHSATPQNTTNGLPILIWIYGGGFMTGSATLDIYNAEIMSAVGNVIVASFQYRVGAFGFLHLSPVMPGFEEEAPGNVGLWDQALALRWLKENARAFGGNPEWMTLFGESAGSSSVNAQLMSPVTRGLVKRGMMQSATMNAPWSHMTSEKAVEIGKALVNDCNCNASLLPENPQAVMACMRQVDAKTISVQQWNSYSGILSYPSAPTIDGAFLPADPMTLLKTADLSGYDILIGNVKDEGTYFLLYDFIDYFDKDDATSLPRDKYLEIMNNIFQKASQAEREAIIFQYTSWEGNPGYQNQQQIGRAVGDHFFTCPTNEYAQALAERGASVHYYYFTHRTSTSLWGEWMGVLHGDEIEYFFGQPLNNSLQYRPVERELGKRMLNSVIEFAKSGNPAVDGEEWPNFSKEDPVYYVFSTDEKIEKLQRGPLAKRCSFWNDYLPKVRSWIGSECENKSSTSASAAIYEMKMQQLTVLAVAIILTMVNSIFQ</sequence>
<reference evidence="14" key="1">
    <citation type="submission" date="2000-06" db="EMBL/GenBank/DDBJ databases">
        <title>Polymorphism on the Gene of Acetylcholinesterase in the Housefly Musca domestica L. (Diptera: Muscidae).</title>
        <authorList>
            <person name="Kozaki T."/>
            <person name="Shono T."/>
            <person name="Tomita T."/>
            <person name="Kono Y."/>
        </authorList>
    </citation>
    <scope>NUCLEOTIDE SEQUENCE</scope>
    <source>
        <strain evidence="14">LPR</strain>
    </source>
</reference>
<dbReference type="InterPro" id="IPR002018">
    <property type="entry name" value="CarbesteraseB"/>
</dbReference>
<dbReference type="VEuPathDB" id="VectorBase:MDOA006787"/>
<dbReference type="InterPro" id="IPR029058">
    <property type="entry name" value="AB_hydrolase_fold"/>
</dbReference>
<evidence type="ECO:0000256" key="11">
    <source>
        <dbReference type="RuleBase" id="RU361235"/>
    </source>
</evidence>
<feature type="domain" description="Carboxylesterase type B" evidence="13">
    <location>
        <begin position="85"/>
        <end position="640"/>
    </location>
</feature>
<evidence type="ECO:0000256" key="12">
    <source>
        <dbReference type="SAM" id="MobiDB-lite"/>
    </source>
</evidence>
<dbReference type="MEROPS" id="S09.980"/>
<evidence type="ECO:0000313" key="14">
    <source>
        <dbReference type="EMBL" id="AAM69370.1"/>
    </source>
</evidence>
<comment type="catalytic activity">
    <reaction evidence="9">
        <text>acetylcholine + H2O = choline + acetate + H(+)</text>
        <dbReference type="Rhea" id="RHEA:17561"/>
        <dbReference type="ChEBI" id="CHEBI:15354"/>
        <dbReference type="ChEBI" id="CHEBI:15355"/>
        <dbReference type="ChEBI" id="CHEBI:15377"/>
        <dbReference type="ChEBI" id="CHEBI:15378"/>
        <dbReference type="ChEBI" id="CHEBI:30089"/>
        <dbReference type="EC" id="3.1.1.7"/>
    </reaction>
</comment>
<comment type="subcellular location">
    <subcellularLocation>
        <location evidence="8">Synapse</location>
    </subcellularLocation>
</comment>
<name>Q8MXC6_MUSDO</name>
<dbReference type="GO" id="GO:0003990">
    <property type="term" value="F:acetylcholinesterase activity"/>
    <property type="evidence" value="ECO:0007669"/>
    <property type="project" value="UniProtKB-EC"/>
</dbReference>
<dbReference type="InterPro" id="IPR001445">
    <property type="entry name" value="Acylcholinesterase_insect"/>
</dbReference>
<keyword evidence="2" id="KW-0719">Serine esterase</keyword>
<dbReference type="Gene3D" id="3.40.50.1820">
    <property type="entry name" value="alpha/beta hydrolase"/>
    <property type="match status" value="1"/>
</dbReference>
<evidence type="ECO:0000256" key="4">
    <source>
        <dbReference type="ARBA" id="ARBA00022867"/>
    </source>
</evidence>
<dbReference type="GO" id="GO:0019695">
    <property type="term" value="P:choline metabolic process"/>
    <property type="evidence" value="ECO:0007669"/>
    <property type="project" value="TreeGrafter"/>
</dbReference>
<evidence type="ECO:0000256" key="2">
    <source>
        <dbReference type="ARBA" id="ARBA00022487"/>
    </source>
</evidence>
<dbReference type="InterPro" id="IPR000997">
    <property type="entry name" value="Cholinesterase"/>
</dbReference>
<feature type="compositionally biased region" description="Low complexity" evidence="12">
    <location>
        <begin position="10"/>
        <end position="25"/>
    </location>
</feature>
<dbReference type="GO" id="GO:0001507">
    <property type="term" value="P:acetylcholine catabolic process in synaptic cleft"/>
    <property type="evidence" value="ECO:0007669"/>
    <property type="project" value="InterPro"/>
</dbReference>
<dbReference type="PANTHER" id="PTHR43918:SF13">
    <property type="entry name" value="ACETYLCHOLINESTERASE"/>
    <property type="match status" value="1"/>
</dbReference>
<evidence type="ECO:0000259" key="13">
    <source>
        <dbReference type="Pfam" id="PF00135"/>
    </source>
</evidence>
<protein>
    <recommendedName>
        <fullName evidence="11">Carboxylic ester hydrolase</fullName>
        <ecNumber evidence="11">3.1.1.-</ecNumber>
    </recommendedName>
</protein>
<keyword evidence="6" id="KW-1015">Disulfide bond</keyword>
<dbReference type="Pfam" id="PF00135">
    <property type="entry name" value="COesterase"/>
    <property type="match status" value="1"/>
</dbReference>
<dbReference type="AlphaFoldDB" id="Q8MXC6"/>
<proteinExistence type="evidence at transcript level"/>
<dbReference type="PRINTS" id="PR00878">
    <property type="entry name" value="CHOLNESTRASE"/>
</dbReference>
<dbReference type="ESTHER" id="musdo-ACHE">
    <property type="family name" value="ACHE"/>
</dbReference>
<dbReference type="EC" id="3.1.1.-" evidence="11"/>
<dbReference type="PANTHER" id="PTHR43918">
    <property type="entry name" value="ACETYLCHOLINESTERASE"/>
    <property type="match status" value="1"/>
</dbReference>
<evidence type="ECO:0000256" key="6">
    <source>
        <dbReference type="ARBA" id="ARBA00023157"/>
    </source>
</evidence>
<evidence type="ECO:0000256" key="1">
    <source>
        <dbReference type="ARBA" id="ARBA00005964"/>
    </source>
</evidence>
<dbReference type="InterPro" id="IPR019826">
    <property type="entry name" value="Carboxylesterase_B_AS"/>
</dbReference>
<evidence type="ECO:0000256" key="9">
    <source>
        <dbReference type="ARBA" id="ARBA00048484"/>
    </source>
</evidence>
<dbReference type="PRINTS" id="PR00880">
    <property type="entry name" value="ACHEINSECT"/>
</dbReference>
<dbReference type="EMBL" id="AF281165">
    <property type="protein sequence ID" value="AAM69370.1"/>
    <property type="molecule type" value="mRNA"/>
</dbReference>
<dbReference type="GO" id="GO:0005886">
    <property type="term" value="C:plasma membrane"/>
    <property type="evidence" value="ECO:0007669"/>
    <property type="project" value="TreeGrafter"/>
</dbReference>
<feature type="active site" description="Charge relay system" evidence="10">
    <location>
        <position position="557"/>
    </location>
</feature>
<dbReference type="FunFam" id="3.40.50.1820:FF:000029">
    <property type="entry name" value="Acetylcholinesterase"/>
    <property type="match status" value="1"/>
</dbReference>
<keyword evidence="7" id="KW-0325">Glycoprotein</keyword>
<comment type="similarity">
    <text evidence="1 11">Belongs to the type-B carboxylesterase/lipase family.</text>
</comment>
<feature type="active site" description="Charge relay system" evidence="10">
    <location>
        <position position="444"/>
    </location>
</feature>
<dbReference type="InterPro" id="IPR050654">
    <property type="entry name" value="AChE-related_enzymes"/>
</dbReference>
<organism evidence="14">
    <name type="scientific">Musca domestica</name>
    <name type="common">House fly</name>
    <dbReference type="NCBI Taxonomy" id="7370"/>
    <lineage>
        <taxon>Eukaryota</taxon>
        <taxon>Metazoa</taxon>
        <taxon>Ecdysozoa</taxon>
        <taxon>Arthropoda</taxon>
        <taxon>Hexapoda</taxon>
        <taxon>Insecta</taxon>
        <taxon>Pterygota</taxon>
        <taxon>Neoptera</taxon>
        <taxon>Endopterygota</taxon>
        <taxon>Diptera</taxon>
        <taxon>Brachycera</taxon>
        <taxon>Muscomorpha</taxon>
        <taxon>Muscoidea</taxon>
        <taxon>Muscidae</taxon>
        <taxon>Musca</taxon>
    </lineage>
</organism>
<dbReference type="GO" id="GO:0045202">
    <property type="term" value="C:synapse"/>
    <property type="evidence" value="ECO:0007669"/>
    <property type="project" value="UniProtKB-SubCell"/>
</dbReference>